<sequence length="406" mass="43146">MDEPGAEAPRLRELGADPAAVLRLIRYFDGFDESDSNADTVVRAAALLAECPAAASWPSGTVIRYDAAGRPLPAVMPPPEATGEPAVWLERTGAAHALDAVLVDRLRHCLRVVAVRGSATAPTGLDDPALLEVVLSEKQRREDRVRAMRLLGIDPAQPTRVLAVSGPGAAEAVRIIGARGRVVRSAVIGATTAVLIQDRETCRELSDVLNSAVVQEFPASRRGAGGPWVGMGERLPAYAAATSWEQARRALRFASSTWHGRRVVAYERLGSLALLGELPVQRLLGTSDVLRVNAFAATEAGALAVDTLEAFCVFGSLRRTAAELHLHHSTVAARIAQVEAVMGWDVDEALDRFMATLALMVRRIALSSAELAADPGAAGRADPTDVGGIRPFRRHAAGDPDHSTRT</sequence>
<accession>A0A231GTZ6</accession>
<dbReference type="Pfam" id="PF13556">
    <property type="entry name" value="HTH_30"/>
    <property type="match status" value="1"/>
</dbReference>
<dbReference type="InterPro" id="IPR025736">
    <property type="entry name" value="PucR_C-HTH_dom"/>
</dbReference>
<dbReference type="Gene3D" id="1.10.10.2840">
    <property type="entry name" value="PucR C-terminal helix-turn-helix domain"/>
    <property type="match status" value="1"/>
</dbReference>
<dbReference type="PANTHER" id="PTHR33744">
    <property type="entry name" value="CARBOHYDRATE DIACID REGULATOR"/>
    <property type="match status" value="1"/>
</dbReference>
<comment type="caution">
    <text evidence="3">The sequence shown here is derived from an EMBL/GenBank/DDBJ whole genome shotgun (WGS) entry which is preliminary data.</text>
</comment>
<evidence type="ECO:0000259" key="2">
    <source>
        <dbReference type="Pfam" id="PF13556"/>
    </source>
</evidence>
<dbReference type="RefSeq" id="WP_094028341.1">
    <property type="nucleotide sequence ID" value="NZ_NGAF01000042.1"/>
</dbReference>
<protein>
    <recommendedName>
        <fullName evidence="2">PucR C-terminal helix-turn-helix domain-containing protein</fullName>
    </recommendedName>
</protein>
<dbReference type="Proteomes" id="UP000215506">
    <property type="component" value="Unassembled WGS sequence"/>
</dbReference>
<name>A0A231GTZ6_9NOCA</name>
<dbReference type="InterPro" id="IPR042070">
    <property type="entry name" value="PucR_C-HTH_sf"/>
</dbReference>
<dbReference type="InterPro" id="IPR051448">
    <property type="entry name" value="CdaR-like_regulators"/>
</dbReference>
<feature type="compositionally biased region" description="Basic and acidic residues" evidence="1">
    <location>
        <begin position="396"/>
        <end position="406"/>
    </location>
</feature>
<keyword evidence="4" id="KW-1185">Reference proteome</keyword>
<dbReference type="PANTHER" id="PTHR33744:SF7">
    <property type="entry name" value="PUCR FAMILY TRANSCRIPTIONAL REGULATOR"/>
    <property type="match status" value="1"/>
</dbReference>
<gene>
    <name evidence="3" type="ORF">B7C42_07845</name>
</gene>
<evidence type="ECO:0000313" key="4">
    <source>
        <dbReference type="Proteomes" id="UP000215506"/>
    </source>
</evidence>
<proteinExistence type="predicted"/>
<evidence type="ECO:0000256" key="1">
    <source>
        <dbReference type="SAM" id="MobiDB-lite"/>
    </source>
</evidence>
<feature type="region of interest" description="Disordered" evidence="1">
    <location>
        <begin position="375"/>
        <end position="406"/>
    </location>
</feature>
<reference evidence="3 4" key="1">
    <citation type="submission" date="2017-07" db="EMBL/GenBank/DDBJ databases">
        <title>First draft Genome Sequence of Nocardia cerradoensis isolated from human infection.</title>
        <authorList>
            <person name="Carrasco G."/>
        </authorList>
    </citation>
    <scope>NUCLEOTIDE SEQUENCE [LARGE SCALE GENOMIC DNA]</scope>
    <source>
        <strain evidence="3 4">CNM20130759</strain>
    </source>
</reference>
<dbReference type="EMBL" id="NGAF01000042">
    <property type="protein sequence ID" value="OXR40090.1"/>
    <property type="molecule type" value="Genomic_DNA"/>
</dbReference>
<feature type="domain" description="PucR C-terminal helix-turn-helix" evidence="2">
    <location>
        <begin position="305"/>
        <end position="360"/>
    </location>
</feature>
<organism evidence="3 4">
    <name type="scientific">Nocardia cerradoensis</name>
    <dbReference type="NCBI Taxonomy" id="85688"/>
    <lineage>
        <taxon>Bacteria</taxon>
        <taxon>Bacillati</taxon>
        <taxon>Actinomycetota</taxon>
        <taxon>Actinomycetes</taxon>
        <taxon>Mycobacteriales</taxon>
        <taxon>Nocardiaceae</taxon>
        <taxon>Nocardia</taxon>
    </lineage>
</organism>
<dbReference type="AlphaFoldDB" id="A0A231GTZ6"/>
<evidence type="ECO:0000313" key="3">
    <source>
        <dbReference type="EMBL" id="OXR40090.1"/>
    </source>
</evidence>